<protein>
    <submittedName>
        <fullName evidence="1">Uncharacterized protein</fullName>
    </submittedName>
</protein>
<dbReference type="AlphaFoldDB" id="X1HRA4"/>
<comment type="caution">
    <text evidence="1">The sequence shown here is derived from an EMBL/GenBank/DDBJ whole genome shotgun (WGS) entry which is preliminary data.</text>
</comment>
<reference evidence="1" key="1">
    <citation type="journal article" date="2014" name="Front. Microbiol.">
        <title>High frequency of phylogenetically diverse reductive dehalogenase-homologous genes in deep subseafloor sedimentary metagenomes.</title>
        <authorList>
            <person name="Kawai M."/>
            <person name="Futagami T."/>
            <person name="Toyoda A."/>
            <person name="Takaki Y."/>
            <person name="Nishi S."/>
            <person name="Hori S."/>
            <person name="Arai W."/>
            <person name="Tsubouchi T."/>
            <person name="Morono Y."/>
            <person name="Uchiyama I."/>
            <person name="Ito T."/>
            <person name="Fujiyama A."/>
            <person name="Inagaki F."/>
            <person name="Takami H."/>
        </authorList>
    </citation>
    <scope>NUCLEOTIDE SEQUENCE</scope>
    <source>
        <strain evidence="1">Expedition CK06-06</strain>
    </source>
</reference>
<dbReference type="EMBL" id="BARU01033897">
    <property type="protein sequence ID" value="GAH72696.1"/>
    <property type="molecule type" value="Genomic_DNA"/>
</dbReference>
<accession>X1HRA4</accession>
<name>X1HRA4_9ZZZZ</name>
<evidence type="ECO:0000313" key="1">
    <source>
        <dbReference type="EMBL" id="GAH72696.1"/>
    </source>
</evidence>
<sequence length="67" mass="8026">MIKTARKSELEKKIRIFYECFKKEIDLDDFELIKESRIVNGVLKFPSKRKPKFRDIGSFSNEITDKK</sequence>
<gene>
    <name evidence="1" type="ORF">S03H2_53270</name>
</gene>
<proteinExistence type="predicted"/>
<organism evidence="1">
    <name type="scientific">marine sediment metagenome</name>
    <dbReference type="NCBI Taxonomy" id="412755"/>
    <lineage>
        <taxon>unclassified sequences</taxon>
        <taxon>metagenomes</taxon>
        <taxon>ecological metagenomes</taxon>
    </lineage>
</organism>